<reference evidence="5 6" key="1">
    <citation type="submission" date="2019-01" db="EMBL/GenBank/DDBJ databases">
        <authorList>
            <person name="Chen W.-M."/>
        </authorList>
    </citation>
    <scope>NUCLEOTIDE SEQUENCE [LARGE SCALE GENOMIC DNA]</scope>
    <source>
        <strain evidence="5 6">TLA-22</strain>
    </source>
</reference>
<sequence length="565" mass="58742">MWPQDGRLFQGRMPDFAICFRIAEPRDSSICRGVTREASMTSLDVLPTAAAELSLAGDDGPFFTTFETRFVLPRNVLIANDIDPAGGVGNITSVQDAVGGTAVLDANTNNVFFTPAPGFSGQASFAYTIVYTDGTADTATVSIEVGGPPEPDNGAPTGQDFFEFFMQEGGVLVVSGPGVLDGASDPDGDALSVILTQDAGFGDLFLNPDGSFSFRPFQEYSEDVFFNFRVTDGNLASDEYSAIINIQPVNDAPNAGDDFYELDADTVFSGSVLENDGDLEDDGLQAILVSGVANGTLEFAADGSFTYTPNAGFSGTDSFTYRASDGLDESEIATVTLTVTPAEEDATISGTSADDQLKDTSGDDVIDGGAGDDRIFGGEGNDVIRGGAGEDWVDYSTYRTGGVRIDLALLGEQDTGAAGRDRIGGIENIHGSRVDDVLRGDSGSNQIKGGTGNDLLFGAGGVDYLFGDAGDDILDGGTGADVIAGGGGIDRFVFTSADGDLVKDWQAGEVVDISAIGGAFALVSRYGKTFVTFDTDGDGQFDDGSIIFNATLARSDFYTGDAPVV</sequence>
<evidence type="ECO:0000313" key="6">
    <source>
        <dbReference type="Proteomes" id="UP000282977"/>
    </source>
</evidence>
<dbReference type="InterPro" id="IPR018511">
    <property type="entry name" value="Hemolysin-typ_Ca-bd_CS"/>
</dbReference>
<feature type="domain" description="Cadherin-like" evidence="4">
    <location>
        <begin position="153"/>
        <end position="246"/>
    </location>
</feature>
<keyword evidence="6" id="KW-1185">Reference proteome</keyword>
<evidence type="ECO:0000259" key="4">
    <source>
        <dbReference type="Pfam" id="PF17892"/>
    </source>
</evidence>
<comment type="caution">
    <text evidence="5">The sequence shown here is derived from an EMBL/GenBank/DDBJ whole genome shotgun (WGS) entry which is preliminary data.</text>
</comment>
<dbReference type="PRINTS" id="PR00313">
    <property type="entry name" value="CABNDNGRPT"/>
</dbReference>
<dbReference type="OrthoDB" id="8335338at2"/>
<comment type="subcellular location">
    <subcellularLocation>
        <location evidence="1">Secreted</location>
    </subcellularLocation>
</comment>
<dbReference type="GO" id="GO:0005576">
    <property type="term" value="C:extracellular region"/>
    <property type="evidence" value="ECO:0007669"/>
    <property type="project" value="UniProtKB-SubCell"/>
</dbReference>
<accession>A0A437JCY9</accession>
<evidence type="ECO:0000256" key="2">
    <source>
        <dbReference type="ARBA" id="ARBA00022525"/>
    </source>
</evidence>
<dbReference type="Pfam" id="PF00353">
    <property type="entry name" value="HemolysinCabind"/>
    <property type="match status" value="2"/>
</dbReference>
<dbReference type="PANTHER" id="PTHR38340">
    <property type="entry name" value="S-LAYER PROTEIN"/>
    <property type="match status" value="1"/>
</dbReference>
<dbReference type="NCBIfam" id="NF012211">
    <property type="entry name" value="tand_rpt_95"/>
    <property type="match status" value="3"/>
</dbReference>
<gene>
    <name evidence="5" type="ORF">ENE74_03800</name>
</gene>
<dbReference type="Pfam" id="PF17963">
    <property type="entry name" value="Big_9"/>
    <property type="match status" value="2"/>
</dbReference>
<protein>
    <submittedName>
        <fullName evidence="5">Calcium-binding protein</fullName>
    </submittedName>
</protein>
<proteinExistence type="predicted"/>
<dbReference type="EMBL" id="RZUL01000001">
    <property type="protein sequence ID" value="RVT43734.1"/>
    <property type="molecule type" value="Genomic_DNA"/>
</dbReference>
<dbReference type="InterPro" id="IPR001343">
    <property type="entry name" value="Hemolysn_Ca-bd"/>
</dbReference>
<dbReference type="InterPro" id="IPR041690">
    <property type="entry name" value="Cadherin_5"/>
</dbReference>
<dbReference type="InterPro" id="IPR011049">
    <property type="entry name" value="Serralysin-like_metalloprot_C"/>
</dbReference>
<dbReference type="GO" id="GO:0005509">
    <property type="term" value="F:calcium ion binding"/>
    <property type="evidence" value="ECO:0007669"/>
    <property type="project" value="InterPro"/>
</dbReference>
<feature type="region of interest" description="Disordered" evidence="3">
    <location>
        <begin position="346"/>
        <end position="372"/>
    </location>
</feature>
<dbReference type="Gene3D" id="2.150.10.10">
    <property type="entry name" value="Serralysin-like metalloprotease, C-terminal"/>
    <property type="match status" value="2"/>
</dbReference>
<evidence type="ECO:0000256" key="3">
    <source>
        <dbReference type="SAM" id="MobiDB-lite"/>
    </source>
</evidence>
<dbReference type="Proteomes" id="UP000282977">
    <property type="component" value="Unassembled WGS sequence"/>
</dbReference>
<keyword evidence="2" id="KW-0964">Secreted</keyword>
<dbReference type="PROSITE" id="PS00330">
    <property type="entry name" value="HEMOLYSIN_CALCIUM"/>
    <property type="match status" value="5"/>
</dbReference>
<evidence type="ECO:0000256" key="1">
    <source>
        <dbReference type="ARBA" id="ARBA00004613"/>
    </source>
</evidence>
<dbReference type="SUPFAM" id="SSF51120">
    <property type="entry name" value="beta-Roll"/>
    <property type="match status" value="2"/>
</dbReference>
<evidence type="ECO:0000313" key="5">
    <source>
        <dbReference type="EMBL" id="RVT43734.1"/>
    </source>
</evidence>
<dbReference type="AlphaFoldDB" id="A0A437JCY9"/>
<dbReference type="Pfam" id="PF17892">
    <property type="entry name" value="Cadherin_5"/>
    <property type="match status" value="1"/>
</dbReference>
<organism evidence="5 6">
    <name type="scientific">Sphingobium algorifonticola</name>
    <dbReference type="NCBI Taxonomy" id="2008318"/>
    <lineage>
        <taxon>Bacteria</taxon>
        <taxon>Pseudomonadati</taxon>
        <taxon>Pseudomonadota</taxon>
        <taxon>Alphaproteobacteria</taxon>
        <taxon>Sphingomonadales</taxon>
        <taxon>Sphingomonadaceae</taxon>
        <taxon>Sphingobium</taxon>
    </lineage>
</organism>
<dbReference type="InterPro" id="IPR050557">
    <property type="entry name" value="RTX_toxin/Mannuronan_C5-epim"/>
</dbReference>
<dbReference type="Gene3D" id="2.60.40.3440">
    <property type="match status" value="2"/>
</dbReference>
<dbReference type="PANTHER" id="PTHR38340:SF1">
    <property type="entry name" value="S-LAYER PROTEIN"/>
    <property type="match status" value="1"/>
</dbReference>
<name>A0A437JCY9_9SPHN</name>